<proteinExistence type="predicted"/>
<feature type="transmembrane region" description="Helical" evidence="1">
    <location>
        <begin position="54"/>
        <end position="82"/>
    </location>
</feature>
<dbReference type="AlphaFoldDB" id="A0A1C3HNI1"/>
<gene>
    <name evidence="2" type="ORF">PWN146_05365</name>
</gene>
<evidence type="ECO:0000313" key="2">
    <source>
        <dbReference type="EMBL" id="SAY46596.1"/>
    </source>
</evidence>
<reference evidence="2" key="1">
    <citation type="submission" date="2016-05" db="EMBL/GenBank/DDBJ databases">
        <authorList>
            <person name="Lavstsen T."/>
            <person name="Jespersen J.S."/>
        </authorList>
    </citation>
    <scope>NUCLEOTIDE SEQUENCE</scope>
    <source>
        <strain evidence="2">PWN146_assembly</strain>
    </source>
</reference>
<name>A0A1C3HNI1_SERMA</name>
<sequence length="114" mass="11629">MRKLTFVLITLLSVMVYAEKYGVAAIKAVSSESTLFAYGMASQAVSAGSPASQLVLVLIAVALIAALLVASLVTAAAVFAAYDLIAALTAATMAGAHEVWKLALPKLCGRGGDK</sequence>
<keyword evidence="1" id="KW-0812">Transmembrane</keyword>
<evidence type="ECO:0000256" key="1">
    <source>
        <dbReference type="SAM" id="Phobius"/>
    </source>
</evidence>
<dbReference type="RefSeq" id="WP_172690014.1">
    <property type="nucleotide sequence ID" value="NZ_LT575492.1"/>
</dbReference>
<protein>
    <submittedName>
        <fullName evidence="2">Uncharacterized protein</fullName>
    </submittedName>
</protein>
<keyword evidence="1" id="KW-1133">Transmembrane helix</keyword>
<organism evidence="2">
    <name type="scientific">Serratia marcescens</name>
    <dbReference type="NCBI Taxonomy" id="615"/>
    <lineage>
        <taxon>Bacteria</taxon>
        <taxon>Pseudomonadati</taxon>
        <taxon>Pseudomonadota</taxon>
        <taxon>Gammaproteobacteria</taxon>
        <taxon>Enterobacterales</taxon>
        <taxon>Yersiniaceae</taxon>
        <taxon>Serratia</taxon>
    </lineage>
</organism>
<dbReference type="EMBL" id="LT575492">
    <property type="protein sequence ID" value="SAY46596.1"/>
    <property type="molecule type" value="Genomic_DNA"/>
</dbReference>
<accession>A0A1C3HNI1</accession>
<keyword evidence="1" id="KW-0472">Membrane</keyword>